<dbReference type="PANTHER" id="PTHR22849:SF11">
    <property type="entry name" value="U-BOX DOMAIN-CONTAINING PROTEIN"/>
    <property type="match status" value="1"/>
</dbReference>
<feature type="domain" description="U-box" evidence="6">
    <location>
        <begin position="5"/>
        <end position="89"/>
    </location>
</feature>
<dbReference type="InterPro" id="IPR045185">
    <property type="entry name" value="PUB22/23/24-like"/>
</dbReference>
<reference evidence="8" key="1">
    <citation type="submission" date="2025-08" db="UniProtKB">
        <authorList>
            <consortium name="RefSeq"/>
        </authorList>
    </citation>
    <scope>IDENTIFICATION</scope>
    <source>
        <strain evidence="8">OHB3-1</strain>
    </source>
</reference>
<dbReference type="GO" id="GO:0016567">
    <property type="term" value="P:protein ubiquitination"/>
    <property type="evidence" value="ECO:0007669"/>
    <property type="project" value="UniProtKB-UniRule"/>
</dbReference>
<comment type="function">
    <text evidence="5">Functions as an E3 ubiquitin ligase.</text>
</comment>
<dbReference type="UniPathway" id="UPA00143"/>
<dbReference type="InterPro" id="IPR045210">
    <property type="entry name" value="RING-Ubox_PUB"/>
</dbReference>
<evidence type="ECO:0000256" key="5">
    <source>
        <dbReference type="RuleBase" id="RU369093"/>
    </source>
</evidence>
<evidence type="ECO:0000256" key="4">
    <source>
        <dbReference type="ARBA" id="ARBA00022786"/>
    </source>
</evidence>
<evidence type="ECO:0000256" key="2">
    <source>
        <dbReference type="ARBA" id="ARBA00004906"/>
    </source>
</evidence>
<accession>A0A6J1CKA1</accession>
<dbReference type="KEGG" id="mcha:111012220"/>
<dbReference type="Gene3D" id="3.30.40.10">
    <property type="entry name" value="Zinc/RING finger domain, C3HC4 (zinc finger)"/>
    <property type="match status" value="1"/>
</dbReference>
<dbReference type="InterPro" id="IPR058678">
    <property type="entry name" value="ARM_PUB"/>
</dbReference>
<protein>
    <recommendedName>
        <fullName evidence="5 6">U-box domain-containing protein</fullName>
        <ecNumber evidence="5">2.3.2.27</ecNumber>
    </recommendedName>
    <alternativeName>
        <fullName evidence="5">RING-type E3 ubiquitin transferase PUB</fullName>
    </alternativeName>
</protein>
<evidence type="ECO:0000256" key="3">
    <source>
        <dbReference type="ARBA" id="ARBA00022679"/>
    </source>
</evidence>
<dbReference type="EC" id="2.3.2.27" evidence="5"/>
<dbReference type="GeneID" id="111012220"/>
<dbReference type="InterPro" id="IPR011989">
    <property type="entry name" value="ARM-like"/>
</dbReference>
<evidence type="ECO:0000259" key="6">
    <source>
        <dbReference type="PROSITE" id="PS51698"/>
    </source>
</evidence>
<evidence type="ECO:0000313" key="7">
    <source>
        <dbReference type="Proteomes" id="UP000504603"/>
    </source>
</evidence>
<dbReference type="AlphaFoldDB" id="A0A6J1CKA1"/>
<dbReference type="PANTHER" id="PTHR22849">
    <property type="entry name" value="WDSAM1 PROTEIN"/>
    <property type="match status" value="1"/>
</dbReference>
<dbReference type="InterPro" id="IPR003613">
    <property type="entry name" value="Ubox_domain"/>
</dbReference>
<dbReference type="Gene3D" id="1.25.10.10">
    <property type="entry name" value="Leucine-rich Repeat Variant"/>
    <property type="match status" value="1"/>
</dbReference>
<evidence type="ECO:0000256" key="1">
    <source>
        <dbReference type="ARBA" id="ARBA00000900"/>
    </source>
</evidence>
<keyword evidence="3 5" id="KW-0808">Transferase</keyword>
<evidence type="ECO:0000313" key="8">
    <source>
        <dbReference type="RefSeq" id="XP_022141984.1"/>
    </source>
</evidence>
<dbReference type="CDD" id="cd16664">
    <property type="entry name" value="RING-Ubox_PUB"/>
    <property type="match status" value="1"/>
</dbReference>
<dbReference type="OrthoDB" id="10064100at2759"/>
<dbReference type="InterPro" id="IPR016024">
    <property type="entry name" value="ARM-type_fold"/>
</dbReference>
<dbReference type="PROSITE" id="PS51698">
    <property type="entry name" value="U_BOX"/>
    <property type="match status" value="1"/>
</dbReference>
<dbReference type="Pfam" id="PF04564">
    <property type="entry name" value="U-box"/>
    <property type="match status" value="1"/>
</dbReference>
<dbReference type="Proteomes" id="UP000504603">
    <property type="component" value="Unplaced"/>
</dbReference>
<dbReference type="Pfam" id="PF25598">
    <property type="entry name" value="ARM_PUB"/>
    <property type="match status" value="1"/>
</dbReference>
<dbReference type="SMART" id="SM00504">
    <property type="entry name" value="Ubox"/>
    <property type="match status" value="1"/>
</dbReference>
<sequence>MAEIEVPPHFLCPISLQMMRDPVTVSTGITYDRDSIEKWLLSSSCTKRRCGVAISCPVTKQPLSDSEDLTPNHTLRRLIQGWCSLNARHGVERIPTPKAPVERGDVMKLLREAMKNPSGRVECLRRLNSLVRESEKNRTYLQDAESLEFLASMLNKNNDEAIIEEAIQILSNINSYSDTLLRQLLSKNTDIIGCLISILSKETGSIPSRSSAISFLNSLYAAADEAVKTFAKDDLFRELTRAITDQVATKPALQILLHLAPWGRNRIKAVQNGVVFIVIEVLLSSNVGRECELAIVVLDRLCECAEGRVELLRHRGGVAVLARKILRVSHLANDKVVRILYSVWKNKYGNCGVMEEMVEVGVVGKMCLLLHVNGGSLKTKERVKEILLHLQPFVSKVSKCLHLPLGYDRF</sequence>
<dbReference type="GO" id="GO:0061630">
    <property type="term" value="F:ubiquitin protein ligase activity"/>
    <property type="evidence" value="ECO:0007669"/>
    <property type="project" value="UniProtKB-UniRule"/>
</dbReference>
<name>A0A6J1CKA1_MOMCH</name>
<proteinExistence type="predicted"/>
<keyword evidence="7" id="KW-1185">Reference proteome</keyword>
<keyword evidence="4 5" id="KW-0833">Ubl conjugation pathway</keyword>
<comment type="pathway">
    <text evidence="2 5">Protein modification; protein ubiquitination.</text>
</comment>
<dbReference type="SUPFAM" id="SSF48371">
    <property type="entry name" value="ARM repeat"/>
    <property type="match status" value="1"/>
</dbReference>
<comment type="catalytic activity">
    <reaction evidence="1 5">
        <text>S-ubiquitinyl-[E2 ubiquitin-conjugating enzyme]-L-cysteine + [acceptor protein]-L-lysine = [E2 ubiquitin-conjugating enzyme]-L-cysteine + N(6)-ubiquitinyl-[acceptor protein]-L-lysine.</text>
        <dbReference type="EC" id="2.3.2.27"/>
    </reaction>
</comment>
<organism evidence="7 8">
    <name type="scientific">Momordica charantia</name>
    <name type="common">Bitter gourd</name>
    <name type="synonym">Balsam pear</name>
    <dbReference type="NCBI Taxonomy" id="3673"/>
    <lineage>
        <taxon>Eukaryota</taxon>
        <taxon>Viridiplantae</taxon>
        <taxon>Streptophyta</taxon>
        <taxon>Embryophyta</taxon>
        <taxon>Tracheophyta</taxon>
        <taxon>Spermatophyta</taxon>
        <taxon>Magnoliopsida</taxon>
        <taxon>eudicotyledons</taxon>
        <taxon>Gunneridae</taxon>
        <taxon>Pentapetalae</taxon>
        <taxon>rosids</taxon>
        <taxon>fabids</taxon>
        <taxon>Cucurbitales</taxon>
        <taxon>Cucurbitaceae</taxon>
        <taxon>Momordiceae</taxon>
        <taxon>Momordica</taxon>
    </lineage>
</organism>
<dbReference type="SUPFAM" id="SSF57850">
    <property type="entry name" value="RING/U-box"/>
    <property type="match status" value="1"/>
</dbReference>
<dbReference type="InterPro" id="IPR013083">
    <property type="entry name" value="Znf_RING/FYVE/PHD"/>
</dbReference>
<gene>
    <name evidence="8" type="primary">LOC111012220</name>
</gene>
<dbReference type="RefSeq" id="XP_022141984.1">
    <property type="nucleotide sequence ID" value="XM_022286292.1"/>
</dbReference>